<dbReference type="InterPro" id="IPR002035">
    <property type="entry name" value="VWF_A"/>
</dbReference>
<evidence type="ECO:0000313" key="6">
    <source>
        <dbReference type="Proteomes" id="UP000549394"/>
    </source>
</evidence>
<dbReference type="OrthoDB" id="301415at2759"/>
<keyword evidence="3" id="KW-0732">Signal</keyword>
<keyword evidence="2" id="KW-0964">Secreted</keyword>
<dbReference type="GO" id="GO:0005737">
    <property type="term" value="C:cytoplasm"/>
    <property type="evidence" value="ECO:0007669"/>
    <property type="project" value="TreeGrafter"/>
</dbReference>
<dbReference type="AlphaFoldDB" id="A0A7I8VJ64"/>
<comment type="caution">
    <text evidence="5">The sequence shown here is derived from an EMBL/GenBank/DDBJ whole genome shotgun (WGS) entry which is preliminary data.</text>
</comment>
<dbReference type="SUPFAM" id="SSF53300">
    <property type="entry name" value="vWA-like"/>
    <property type="match status" value="1"/>
</dbReference>
<comment type="subcellular location">
    <subcellularLocation>
        <location evidence="1">Secreted</location>
    </subcellularLocation>
</comment>
<dbReference type="PROSITE" id="PS50234">
    <property type="entry name" value="VWFA"/>
    <property type="match status" value="1"/>
</dbReference>
<name>A0A7I8VJ64_9ANNE</name>
<dbReference type="Gene3D" id="3.40.50.410">
    <property type="entry name" value="von Willebrand factor, type A domain"/>
    <property type="match status" value="1"/>
</dbReference>
<dbReference type="GO" id="GO:0004674">
    <property type="term" value="F:protein serine/threonine kinase activity"/>
    <property type="evidence" value="ECO:0007669"/>
    <property type="project" value="TreeGrafter"/>
</dbReference>
<evidence type="ECO:0000259" key="4">
    <source>
        <dbReference type="PROSITE" id="PS50234"/>
    </source>
</evidence>
<dbReference type="CDD" id="cd00198">
    <property type="entry name" value="vWFA"/>
    <property type="match status" value="1"/>
</dbReference>
<evidence type="ECO:0000256" key="3">
    <source>
        <dbReference type="ARBA" id="ARBA00022729"/>
    </source>
</evidence>
<proteinExistence type="predicted"/>
<reference evidence="5 6" key="1">
    <citation type="submission" date="2020-08" db="EMBL/GenBank/DDBJ databases">
        <authorList>
            <person name="Hejnol A."/>
        </authorList>
    </citation>
    <scope>NUCLEOTIDE SEQUENCE [LARGE SCALE GENOMIC DNA]</scope>
</reference>
<dbReference type="InterPro" id="IPR056861">
    <property type="entry name" value="HMCN1-like_VWA"/>
</dbReference>
<protein>
    <recommendedName>
        <fullName evidence="4">VWFA domain-containing protein</fullName>
    </recommendedName>
</protein>
<evidence type="ECO:0000256" key="1">
    <source>
        <dbReference type="ARBA" id="ARBA00004613"/>
    </source>
</evidence>
<dbReference type="InterPro" id="IPR036465">
    <property type="entry name" value="vWFA_dom_sf"/>
</dbReference>
<evidence type="ECO:0000313" key="5">
    <source>
        <dbReference type="EMBL" id="CAD5115441.1"/>
    </source>
</evidence>
<keyword evidence="6" id="KW-1185">Reference proteome</keyword>
<organism evidence="5 6">
    <name type="scientific">Dimorphilus gyrociliatus</name>
    <dbReference type="NCBI Taxonomy" id="2664684"/>
    <lineage>
        <taxon>Eukaryota</taxon>
        <taxon>Metazoa</taxon>
        <taxon>Spiralia</taxon>
        <taxon>Lophotrochozoa</taxon>
        <taxon>Annelida</taxon>
        <taxon>Polychaeta</taxon>
        <taxon>Polychaeta incertae sedis</taxon>
        <taxon>Dinophilidae</taxon>
        <taxon>Dimorphilus</taxon>
    </lineage>
</organism>
<dbReference type="Proteomes" id="UP000549394">
    <property type="component" value="Unassembled WGS sequence"/>
</dbReference>
<dbReference type="SMART" id="SM00327">
    <property type="entry name" value="VWA"/>
    <property type="match status" value="1"/>
</dbReference>
<dbReference type="Pfam" id="PF25106">
    <property type="entry name" value="VWA_4"/>
    <property type="match status" value="1"/>
</dbReference>
<dbReference type="PANTHER" id="PTHR47763:SF1">
    <property type="entry name" value="DUF659 DOMAIN-CONTAINING PROTEIN"/>
    <property type="match status" value="1"/>
</dbReference>
<feature type="domain" description="VWFA" evidence="4">
    <location>
        <begin position="27"/>
        <end position="233"/>
    </location>
</feature>
<dbReference type="EMBL" id="CAJFCJ010000006">
    <property type="protein sequence ID" value="CAD5115441.1"/>
    <property type="molecule type" value="Genomic_DNA"/>
</dbReference>
<dbReference type="PANTHER" id="PTHR47763">
    <property type="entry name" value="ALPHA-PROTEIN KINASE VWKA"/>
    <property type="match status" value="1"/>
</dbReference>
<gene>
    <name evidence="5" type="ORF">DGYR_LOCUS4182</name>
</gene>
<evidence type="ECO:0000256" key="2">
    <source>
        <dbReference type="ARBA" id="ARBA00022525"/>
    </source>
</evidence>
<accession>A0A7I8VJ64</accession>
<dbReference type="InterPro" id="IPR052969">
    <property type="entry name" value="Thr-specific_kinase-like"/>
</dbReference>
<sequence>MAQSDNSINVESVGQPSLAEHDSSVLDLAFAMDCTGSMGSYIAAAKDSIWNICEEIVASEKSDIKLSLVEYRDHPPQDKSFVTRTHDFVSSIGEMKKWLSQSAASGGGDAPEAVTDALHQLLKLNWREKSTKICIMISDAPPHGLGSHGDGFPGGCPDGLDPINITRELAQKGITLYTVGCGSLAVKCRDFFMTIAHITGGQFIPLANARLLAKVIIGSAQEQISLEKLQGKVDDVVKQATDNGKKEISDDILAGKIEEALGHATTAQCRWGGQNYQAPRHCQALSEVSSLAAYNSDYKTTDYDDLGDKLAVVDESYAVEKLSINQAQCKRMAKKSKFSLFKS</sequence>